<evidence type="ECO:0000313" key="2">
    <source>
        <dbReference type="Proteomes" id="UP001164746"/>
    </source>
</evidence>
<keyword evidence="2" id="KW-1185">Reference proteome</keyword>
<proteinExistence type="predicted"/>
<protein>
    <recommendedName>
        <fullName evidence="3">PH domain-containing protein</fullName>
    </recommendedName>
</protein>
<sequence>MNVVYRSQDSNKDWITAYKKHLQNIPYNFDPSKKSIQKAQRSSFVLSNGVPQLVSSPIRTTKTSSTLIDHLYSNKPG</sequence>
<evidence type="ECO:0008006" key="3">
    <source>
        <dbReference type="Google" id="ProtNLM"/>
    </source>
</evidence>
<accession>A0ABY7ETC1</accession>
<dbReference type="Proteomes" id="UP001164746">
    <property type="component" value="Chromosome 8"/>
</dbReference>
<reference evidence="1" key="1">
    <citation type="submission" date="2022-11" db="EMBL/GenBank/DDBJ databases">
        <title>Centuries of genome instability and evolution in soft-shell clam transmissible cancer (bioRxiv).</title>
        <authorList>
            <person name="Hart S.F.M."/>
            <person name="Yonemitsu M.A."/>
            <person name="Giersch R.M."/>
            <person name="Beal B.F."/>
            <person name="Arriagada G."/>
            <person name="Davis B.W."/>
            <person name="Ostrander E.A."/>
            <person name="Goff S.P."/>
            <person name="Metzger M.J."/>
        </authorList>
    </citation>
    <scope>NUCLEOTIDE SEQUENCE</scope>
    <source>
        <strain evidence="1">MELC-2E11</strain>
        <tissue evidence="1">Siphon/mantle</tissue>
    </source>
</reference>
<dbReference type="EMBL" id="CP111019">
    <property type="protein sequence ID" value="WAR12452.1"/>
    <property type="molecule type" value="Genomic_DNA"/>
</dbReference>
<evidence type="ECO:0000313" key="1">
    <source>
        <dbReference type="EMBL" id="WAR12452.1"/>
    </source>
</evidence>
<name>A0ABY7ETC1_MYAAR</name>
<organism evidence="1 2">
    <name type="scientific">Mya arenaria</name>
    <name type="common">Soft-shell clam</name>
    <dbReference type="NCBI Taxonomy" id="6604"/>
    <lineage>
        <taxon>Eukaryota</taxon>
        <taxon>Metazoa</taxon>
        <taxon>Spiralia</taxon>
        <taxon>Lophotrochozoa</taxon>
        <taxon>Mollusca</taxon>
        <taxon>Bivalvia</taxon>
        <taxon>Autobranchia</taxon>
        <taxon>Heteroconchia</taxon>
        <taxon>Euheterodonta</taxon>
        <taxon>Imparidentia</taxon>
        <taxon>Neoheterodontei</taxon>
        <taxon>Myida</taxon>
        <taxon>Myoidea</taxon>
        <taxon>Myidae</taxon>
        <taxon>Mya</taxon>
    </lineage>
</organism>
<gene>
    <name evidence="1" type="ORF">MAR_026632</name>
</gene>